<dbReference type="PANTHER" id="PTHR31606">
    <property type="entry name" value="WW DOMAIN BINDING PROTEIN 2, ISOFORM E"/>
    <property type="match status" value="1"/>
</dbReference>
<dbReference type="OrthoDB" id="1259151at2759"/>
<keyword evidence="3" id="KW-1185">Reference proteome</keyword>
<accession>A0A1Q9C2E0</accession>
<gene>
    <name evidence="2" type="primary">Wbp2nl</name>
    <name evidence="2" type="ORF">AK812_SmicGene42898</name>
</gene>
<protein>
    <submittedName>
        <fullName evidence="2">Postacrosomal sheath WW domain-binding protein</fullName>
    </submittedName>
</protein>
<proteinExistence type="predicted"/>
<dbReference type="InterPro" id="IPR044852">
    <property type="entry name" value="WBP2-like"/>
</dbReference>
<dbReference type="SUPFAM" id="SSF50729">
    <property type="entry name" value="PH domain-like"/>
    <property type="match status" value="1"/>
</dbReference>
<dbReference type="GO" id="GO:0003713">
    <property type="term" value="F:transcription coactivator activity"/>
    <property type="evidence" value="ECO:0007669"/>
    <property type="project" value="InterPro"/>
</dbReference>
<dbReference type="AlphaFoldDB" id="A0A1Q9C2E0"/>
<feature type="compositionally biased region" description="Polar residues" evidence="1">
    <location>
        <begin position="245"/>
        <end position="256"/>
    </location>
</feature>
<dbReference type="OMA" id="HPFESEG"/>
<dbReference type="PANTHER" id="PTHR31606:SF1">
    <property type="entry name" value="WW DOMAIN BINDING PROTEIN 2, ISOFORM E"/>
    <property type="match status" value="1"/>
</dbReference>
<evidence type="ECO:0000313" key="2">
    <source>
        <dbReference type="EMBL" id="OLP77086.1"/>
    </source>
</evidence>
<organism evidence="2 3">
    <name type="scientific">Symbiodinium microadriaticum</name>
    <name type="common">Dinoflagellate</name>
    <name type="synonym">Zooxanthella microadriatica</name>
    <dbReference type="NCBI Taxonomy" id="2951"/>
    <lineage>
        <taxon>Eukaryota</taxon>
        <taxon>Sar</taxon>
        <taxon>Alveolata</taxon>
        <taxon>Dinophyceae</taxon>
        <taxon>Suessiales</taxon>
        <taxon>Symbiodiniaceae</taxon>
        <taxon>Symbiodinium</taxon>
    </lineage>
</organism>
<name>A0A1Q9C2E0_SYMMI</name>
<dbReference type="EMBL" id="LSRX01001850">
    <property type="protein sequence ID" value="OLP77086.1"/>
    <property type="molecule type" value="Genomic_DNA"/>
</dbReference>
<comment type="caution">
    <text evidence="2">The sequence shown here is derived from an EMBL/GenBank/DDBJ whole genome shotgun (WGS) entry which is preliminary data.</text>
</comment>
<sequence length="280" mass="30397">METITLLPRFVARASELEKMRGELAMELEVVQKERADAASELRQSCVAEAPKASVALAMAVNPLLAQDGANQSLFPMPETGEAFVLKRDNIDFECSLPRGGKLWGRGSFFLSSKRIVFVALDKSCRQDFRSFAIPLQTLRKPKFEQPIFGANYLAGSTRPLPGTENDQTAAPLLGGDTVFYLTFRSGGCNTFLQLLFQLLSEVQAQNSQNTIAQAAQEGRLNQVAYVDPSDPSVLYLSQPTAVAGSEEQTNFQMDTPSAPPPEGHPQPARGGGNQQCVIG</sequence>
<evidence type="ECO:0000313" key="3">
    <source>
        <dbReference type="Proteomes" id="UP000186817"/>
    </source>
</evidence>
<dbReference type="GO" id="GO:0005634">
    <property type="term" value="C:nucleus"/>
    <property type="evidence" value="ECO:0007669"/>
    <property type="project" value="TreeGrafter"/>
</dbReference>
<dbReference type="Proteomes" id="UP000186817">
    <property type="component" value="Unassembled WGS sequence"/>
</dbReference>
<feature type="region of interest" description="Disordered" evidence="1">
    <location>
        <begin position="245"/>
        <end position="280"/>
    </location>
</feature>
<dbReference type="GO" id="GO:0031490">
    <property type="term" value="F:chromatin DNA binding"/>
    <property type="evidence" value="ECO:0007669"/>
    <property type="project" value="TreeGrafter"/>
</dbReference>
<dbReference type="CDD" id="cd13214">
    <property type="entry name" value="PH-GRAM_WBP2"/>
    <property type="match status" value="1"/>
</dbReference>
<evidence type="ECO:0000256" key="1">
    <source>
        <dbReference type="SAM" id="MobiDB-lite"/>
    </source>
</evidence>
<reference evidence="2 3" key="1">
    <citation type="submission" date="2016-02" db="EMBL/GenBank/DDBJ databases">
        <title>Genome analysis of coral dinoflagellate symbionts highlights evolutionary adaptations to a symbiotic lifestyle.</title>
        <authorList>
            <person name="Aranda M."/>
            <person name="Li Y."/>
            <person name="Liew Y.J."/>
            <person name="Baumgarten S."/>
            <person name="Simakov O."/>
            <person name="Wilson M."/>
            <person name="Piel J."/>
            <person name="Ashoor H."/>
            <person name="Bougouffa S."/>
            <person name="Bajic V.B."/>
            <person name="Ryu T."/>
            <person name="Ravasi T."/>
            <person name="Bayer T."/>
            <person name="Micklem G."/>
            <person name="Kim H."/>
            <person name="Bhak J."/>
            <person name="Lajeunesse T.C."/>
            <person name="Voolstra C.R."/>
        </authorList>
    </citation>
    <scope>NUCLEOTIDE SEQUENCE [LARGE SCALE GENOMIC DNA]</scope>
    <source>
        <strain evidence="2 3">CCMP2467</strain>
    </source>
</reference>